<accession>A0A2T4UBU4</accession>
<feature type="domain" description="Methyltransferase" evidence="2">
    <location>
        <begin position="126"/>
        <end position="218"/>
    </location>
</feature>
<dbReference type="AlphaFoldDB" id="A0A2T4UBU4"/>
<comment type="caution">
    <text evidence="3">The sequence shown here is derived from an EMBL/GenBank/DDBJ whole genome shotgun (WGS) entry which is preliminary data.</text>
</comment>
<evidence type="ECO:0000313" key="3">
    <source>
        <dbReference type="EMBL" id="PTL54350.1"/>
    </source>
</evidence>
<dbReference type="GO" id="GO:0008168">
    <property type="term" value="F:methyltransferase activity"/>
    <property type="evidence" value="ECO:0007669"/>
    <property type="project" value="TreeGrafter"/>
</dbReference>
<dbReference type="CDD" id="cd02440">
    <property type="entry name" value="AdoMet_MTases"/>
    <property type="match status" value="1"/>
</dbReference>
<evidence type="ECO:0000256" key="1">
    <source>
        <dbReference type="SAM" id="MobiDB-lite"/>
    </source>
</evidence>
<gene>
    <name evidence="3" type="ORF">C7Y72_21680</name>
</gene>
<evidence type="ECO:0000313" key="4">
    <source>
        <dbReference type="Proteomes" id="UP000240739"/>
    </source>
</evidence>
<feature type="compositionally biased region" description="Basic residues" evidence="1">
    <location>
        <begin position="44"/>
        <end position="54"/>
    </location>
</feature>
<name>A0A2T4UBU4_9ACTN</name>
<dbReference type="Gene3D" id="3.40.50.150">
    <property type="entry name" value="Vaccinia Virus protein VP39"/>
    <property type="match status" value="1"/>
</dbReference>
<sequence>MVLPLRPAQRDDAAADGPRLDVLRRRRPAGGRADHGLGRLAALHARRPARRGHRHAAEPDRLPVSPERTAAPGADYWRARARALGERAVISTDHPDGAALDDVTARHRAHVLPALAAELDGTERTVLDLGCGTGRLTADLAAAVGGRAIGVDPVPELLALAPASAATEFRTLEVGEPLPLADDEVDVVFTLTVLGGLLHDDELDATAGEIRRVLRPGGLLLLAESVSDLPRVEHWVPRSADDYAQAFPWADLRVAARFDDAGDPIAVLAGR</sequence>
<feature type="region of interest" description="Disordered" evidence="1">
    <location>
        <begin position="1"/>
        <end position="69"/>
    </location>
</feature>
<feature type="compositionally biased region" description="Basic and acidic residues" evidence="1">
    <location>
        <begin position="8"/>
        <end position="23"/>
    </location>
</feature>
<dbReference type="PANTHER" id="PTHR42912">
    <property type="entry name" value="METHYLTRANSFERASE"/>
    <property type="match status" value="1"/>
</dbReference>
<keyword evidence="4" id="KW-1185">Reference proteome</keyword>
<dbReference type="EMBL" id="PYYB01000005">
    <property type="protein sequence ID" value="PTL54350.1"/>
    <property type="molecule type" value="Genomic_DNA"/>
</dbReference>
<organism evidence="3 4">
    <name type="scientific">Paraconexibacter algicola</name>
    <dbReference type="NCBI Taxonomy" id="2133960"/>
    <lineage>
        <taxon>Bacteria</taxon>
        <taxon>Bacillati</taxon>
        <taxon>Actinomycetota</taxon>
        <taxon>Thermoleophilia</taxon>
        <taxon>Solirubrobacterales</taxon>
        <taxon>Paraconexibacteraceae</taxon>
        <taxon>Paraconexibacter</taxon>
    </lineage>
</organism>
<dbReference type="InterPro" id="IPR029063">
    <property type="entry name" value="SAM-dependent_MTases_sf"/>
</dbReference>
<dbReference type="Proteomes" id="UP000240739">
    <property type="component" value="Unassembled WGS sequence"/>
</dbReference>
<dbReference type="InterPro" id="IPR050508">
    <property type="entry name" value="Methyltransf_Superfamily"/>
</dbReference>
<dbReference type="Pfam" id="PF13649">
    <property type="entry name" value="Methyltransf_25"/>
    <property type="match status" value="1"/>
</dbReference>
<evidence type="ECO:0000259" key="2">
    <source>
        <dbReference type="Pfam" id="PF13649"/>
    </source>
</evidence>
<proteinExistence type="predicted"/>
<dbReference type="InterPro" id="IPR041698">
    <property type="entry name" value="Methyltransf_25"/>
</dbReference>
<protein>
    <recommendedName>
        <fullName evidence="2">Methyltransferase domain-containing protein</fullName>
    </recommendedName>
</protein>
<reference evidence="3 4" key="1">
    <citation type="submission" date="2018-03" db="EMBL/GenBank/DDBJ databases">
        <title>Aquarubrobacter algicola gen. nov., sp. nov., a novel actinobacterium isolated from shallow eutrophic lake during the end of cyanobacterial harmful algal blooms.</title>
        <authorList>
            <person name="Chun S.J."/>
        </authorList>
    </citation>
    <scope>NUCLEOTIDE SEQUENCE [LARGE SCALE GENOMIC DNA]</scope>
    <source>
        <strain evidence="3 4">Seoho-28</strain>
    </source>
</reference>
<dbReference type="PANTHER" id="PTHR42912:SF93">
    <property type="entry name" value="N6-ADENOSINE-METHYLTRANSFERASE TMT1A"/>
    <property type="match status" value="1"/>
</dbReference>
<dbReference type="SUPFAM" id="SSF53335">
    <property type="entry name" value="S-adenosyl-L-methionine-dependent methyltransferases"/>
    <property type="match status" value="1"/>
</dbReference>